<dbReference type="Proteomes" id="UP001187315">
    <property type="component" value="Unassembled WGS sequence"/>
</dbReference>
<organism evidence="1 2">
    <name type="scientific">Tachysurus vachellii</name>
    <name type="common">Darkbarbel catfish</name>
    <name type="synonym">Pelteobagrus vachellii</name>
    <dbReference type="NCBI Taxonomy" id="175792"/>
    <lineage>
        <taxon>Eukaryota</taxon>
        <taxon>Metazoa</taxon>
        <taxon>Chordata</taxon>
        <taxon>Craniata</taxon>
        <taxon>Vertebrata</taxon>
        <taxon>Euteleostomi</taxon>
        <taxon>Actinopterygii</taxon>
        <taxon>Neopterygii</taxon>
        <taxon>Teleostei</taxon>
        <taxon>Ostariophysi</taxon>
        <taxon>Siluriformes</taxon>
        <taxon>Bagridae</taxon>
        <taxon>Tachysurus</taxon>
    </lineage>
</organism>
<accession>A0AA88NLF8</accession>
<dbReference type="EMBL" id="JAVHJS010000005">
    <property type="protein sequence ID" value="KAK2858217.1"/>
    <property type="molecule type" value="Genomic_DNA"/>
</dbReference>
<comment type="caution">
    <text evidence="1">The sequence shown here is derived from an EMBL/GenBank/DDBJ whole genome shotgun (WGS) entry which is preliminary data.</text>
</comment>
<proteinExistence type="predicted"/>
<evidence type="ECO:0000313" key="2">
    <source>
        <dbReference type="Proteomes" id="UP001187315"/>
    </source>
</evidence>
<evidence type="ECO:0000313" key="1">
    <source>
        <dbReference type="EMBL" id="KAK2858217.1"/>
    </source>
</evidence>
<dbReference type="AlphaFoldDB" id="A0AA88NLF8"/>
<keyword evidence="2" id="KW-1185">Reference proteome</keyword>
<sequence>MFVGGVETESDVIRRDANHKYNNQNHWDIHSFIHSSSTAYLNYLGSRGASQELNIQYLLTHSLIFSRLSELPRAQSTSSTTMGCDPDQFADCTCGTTLVFSPALVSGSACGTTLVSSPSLVSGSACGTTLVSSPALVSGAACCTSLAAHSALVLGPVFSSALAFCSAGSILAFCSAAPPAPPWPPARPASPQRKLNPPSHPVAPSLHPPGLVSCGLGSVWKPLVGGVL</sequence>
<gene>
    <name evidence="1" type="ORF">Q7C36_006136</name>
</gene>
<name>A0AA88NLF8_TACVA</name>
<reference evidence="1" key="1">
    <citation type="submission" date="2023-08" db="EMBL/GenBank/DDBJ databases">
        <title>Pelteobagrus vachellii genome.</title>
        <authorList>
            <person name="Liu H."/>
        </authorList>
    </citation>
    <scope>NUCLEOTIDE SEQUENCE</scope>
    <source>
        <strain evidence="1">PRFRI_2022a</strain>
        <tissue evidence="1">Muscle</tissue>
    </source>
</reference>
<protein>
    <submittedName>
        <fullName evidence="1">Uncharacterized protein</fullName>
    </submittedName>
</protein>